<keyword evidence="3" id="KW-1185">Reference proteome</keyword>
<keyword evidence="2" id="KW-0378">Hydrolase</keyword>
<protein>
    <submittedName>
        <fullName evidence="2">Eukaryotic/viral aspartic protease</fullName>
    </submittedName>
</protein>
<gene>
    <name evidence="2" type="ORF">PHMEG_00035904</name>
</gene>
<accession>A0A225UPB9</accession>
<name>A0A225UPB9_9STRA</name>
<feature type="region of interest" description="Disordered" evidence="1">
    <location>
        <begin position="234"/>
        <end position="260"/>
    </location>
</feature>
<dbReference type="AlphaFoldDB" id="A0A225UPB9"/>
<sequence length="325" mass="35804">PSGLKPAKAEDQPSTPARRKPKKKKKLRAPGSDDEASSKPRGKNAGREYTAEEWEYALSRTELFKKLEQNLILAFLEPKLIGELTGPFHEPELAKLASERLAIQTLFTMLRESGFVLGAFEIERLYDWDLESWKDAILTILAPLTVLVGTTKPKTPSIQDTEPRTPTPLPTPRYASSDDSDSSVESPKRMPMRRTPRVMQLTAKSVEPEARTPEEAVPKALEEAIIRLMQSTRMQGAPGTTQRAPTDANQNRGFRRQLPDTAPQETADIAMKSVNSHSSHPSKHERDENPDDLFDLDASPPGGAAAVSTVTAGTSLARVRLSAFS</sequence>
<keyword evidence="2" id="KW-0645">Protease</keyword>
<proteinExistence type="predicted"/>
<evidence type="ECO:0000313" key="2">
    <source>
        <dbReference type="EMBL" id="OWY94386.1"/>
    </source>
</evidence>
<evidence type="ECO:0000256" key="1">
    <source>
        <dbReference type="SAM" id="MobiDB-lite"/>
    </source>
</evidence>
<evidence type="ECO:0000313" key="3">
    <source>
        <dbReference type="Proteomes" id="UP000198211"/>
    </source>
</evidence>
<feature type="compositionally biased region" description="Basic residues" evidence="1">
    <location>
        <begin position="17"/>
        <end position="28"/>
    </location>
</feature>
<feature type="region of interest" description="Disordered" evidence="1">
    <location>
        <begin position="1"/>
        <end position="46"/>
    </location>
</feature>
<feature type="compositionally biased region" description="Polar residues" evidence="1">
    <location>
        <begin position="234"/>
        <end position="252"/>
    </location>
</feature>
<feature type="non-terminal residue" evidence="2">
    <location>
        <position position="1"/>
    </location>
</feature>
<reference evidence="3" key="1">
    <citation type="submission" date="2017-03" db="EMBL/GenBank/DDBJ databases">
        <title>Phytopthora megakarya and P. palmivora, two closely related causual agents of cacao black pod achieved similar genome size and gene model numbers by different mechanisms.</title>
        <authorList>
            <person name="Ali S."/>
            <person name="Shao J."/>
            <person name="Larry D.J."/>
            <person name="Kronmiller B."/>
            <person name="Shen D."/>
            <person name="Strem M.D."/>
            <person name="Melnick R.L."/>
            <person name="Guiltinan M.J."/>
            <person name="Tyler B.M."/>
            <person name="Meinhardt L.W."/>
            <person name="Bailey B.A."/>
        </authorList>
    </citation>
    <scope>NUCLEOTIDE SEQUENCE [LARGE SCALE GENOMIC DNA]</scope>
    <source>
        <strain evidence="3">zdho120</strain>
    </source>
</reference>
<feature type="region of interest" description="Disordered" evidence="1">
    <location>
        <begin position="151"/>
        <end position="197"/>
    </location>
</feature>
<organism evidence="2 3">
    <name type="scientific">Phytophthora megakarya</name>
    <dbReference type="NCBI Taxonomy" id="4795"/>
    <lineage>
        <taxon>Eukaryota</taxon>
        <taxon>Sar</taxon>
        <taxon>Stramenopiles</taxon>
        <taxon>Oomycota</taxon>
        <taxon>Peronosporomycetes</taxon>
        <taxon>Peronosporales</taxon>
        <taxon>Peronosporaceae</taxon>
        <taxon>Phytophthora</taxon>
    </lineage>
</organism>
<dbReference type="Proteomes" id="UP000198211">
    <property type="component" value="Unassembled WGS sequence"/>
</dbReference>
<comment type="caution">
    <text evidence="2">The sequence shown here is derived from an EMBL/GenBank/DDBJ whole genome shotgun (WGS) entry which is preliminary data.</text>
</comment>
<dbReference type="EMBL" id="NBNE01014474">
    <property type="protein sequence ID" value="OWY94386.1"/>
    <property type="molecule type" value="Genomic_DNA"/>
</dbReference>
<feature type="region of interest" description="Disordered" evidence="1">
    <location>
        <begin position="273"/>
        <end position="306"/>
    </location>
</feature>
<dbReference type="GO" id="GO:0006508">
    <property type="term" value="P:proteolysis"/>
    <property type="evidence" value="ECO:0007669"/>
    <property type="project" value="UniProtKB-KW"/>
</dbReference>
<dbReference type="GO" id="GO:0008233">
    <property type="term" value="F:peptidase activity"/>
    <property type="evidence" value="ECO:0007669"/>
    <property type="project" value="UniProtKB-KW"/>
</dbReference>